<dbReference type="Proteomes" id="UP000050535">
    <property type="component" value="Unassembled WGS sequence"/>
</dbReference>
<dbReference type="NCBIfam" id="TIGR02605">
    <property type="entry name" value="CxxC_CxxC_SSSS"/>
    <property type="match status" value="1"/>
</dbReference>
<reference evidence="2" key="1">
    <citation type="submission" date="2013-11" db="EMBL/GenBank/DDBJ databases">
        <authorList>
            <person name="Hoang H.T."/>
            <person name="Killian M.L."/>
            <person name="Madson D.M."/>
            <person name="Arruda P.H.E."/>
            <person name="Sun D."/>
            <person name="Schwartz K.J."/>
            <person name="Yoon K."/>
        </authorList>
    </citation>
    <scope>NUCLEOTIDE SEQUENCE [LARGE SCALE GENOMIC DNA]</scope>
    <source>
        <strain evidence="2">CDK2</strain>
    </source>
</reference>
<organism evidence="1 2">
    <name type="scientific">Halolamina pelagica</name>
    <dbReference type="NCBI Taxonomy" id="699431"/>
    <lineage>
        <taxon>Archaea</taxon>
        <taxon>Methanobacteriati</taxon>
        <taxon>Methanobacteriota</taxon>
        <taxon>Stenosarchaea group</taxon>
        <taxon>Halobacteria</taxon>
        <taxon>Halobacteriales</taxon>
        <taxon>Haloferacaceae</taxon>
    </lineage>
</organism>
<dbReference type="OrthoDB" id="284396at2157"/>
<comment type="caution">
    <text evidence="1">The sequence shown here is derived from an EMBL/GenBank/DDBJ whole genome shotgun (WGS) entry which is preliminary data.</text>
</comment>
<dbReference type="Pfam" id="PF24441">
    <property type="entry name" value="DUF7560"/>
    <property type="match status" value="1"/>
</dbReference>
<dbReference type="AlphaFoldDB" id="A0A0P7GB92"/>
<dbReference type="InterPro" id="IPR013429">
    <property type="entry name" value="Regulatory_FmdB_Zinc_ribbon"/>
</dbReference>
<protein>
    <submittedName>
        <fullName evidence="1">Putative regulatory protein, FmdB family</fullName>
    </submittedName>
</protein>
<dbReference type="STRING" id="699431.SY89_01616"/>
<dbReference type="EMBL" id="LGUC01000001">
    <property type="protein sequence ID" value="KPN30876.1"/>
    <property type="molecule type" value="Genomic_DNA"/>
</dbReference>
<gene>
    <name evidence="1" type="ORF">SY89_01616</name>
</gene>
<keyword evidence="2" id="KW-1185">Reference proteome</keyword>
<accession>A0A0P7GB92</accession>
<dbReference type="RefSeq" id="WP_054583689.1">
    <property type="nucleotide sequence ID" value="NZ_LGUC01000001.1"/>
</dbReference>
<dbReference type="InterPro" id="IPR055982">
    <property type="entry name" value="DUF7560"/>
</dbReference>
<name>A0A0P7GB92_9EURY</name>
<evidence type="ECO:0000313" key="2">
    <source>
        <dbReference type="Proteomes" id="UP000050535"/>
    </source>
</evidence>
<evidence type="ECO:0000313" key="1">
    <source>
        <dbReference type="EMBL" id="KPN30876.1"/>
    </source>
</evidence>
<sequence>MKEYEYVCQECGQQIEVNGPMREAILENGCPVCSASAQSAHFSGQ</sequence>
<proteinExistence type="predicted"/>